<evidence type="ECO:0000313" key="2">
    <source>
        <dbReference type="Proteomes" id="UP000054166"/>
    </source>
</evidence>
<reference evidence="2" key="2">
    <citation type="submission" date="2015-01" db="EMBL/GenBank/DDBJ databases">
        <title>Evolutionary Origins and Diversification of the Mycorrhizal Mutualists.</title>
        <authorList>
            <consortium name="DOE Joint Genome Institute"/>
            <consortium name="Mycorrhizal Genomics Consortium"/>
            <person name="Kohler A."/>
            <person name="Kuo A."/>
            <person name="Nagy L.G."/>
            <person name="Floudas D."/>
            <person name="Copeland A."/>
            <person name="Barry K.W."/>
            <person name="Cichocki N."/>
            <person name="Veneault-Fourrey C."/>
            <person name="LaButti K."/>
            <person name="Lindquist E.A."/>
            <person name="Lipzen A."/>
            <person name="Lundell T."/>
            <person name="Morin E."/>
            <person name="Murat C."/>
            <person name="Riley R."/>
            <person name="Ohm R."/>
            <person name="Sun H."/>
            <person name="Tunlid A."/>
            <person name="Henrissat B."/>
            <person name="Grigoriev I.V."/>
            <person name="Hibbett D.S."/>
            <person name="Martin F."/>
        </authorList>
    </citation>
    <scope>NUCLEOTIDE SEQUENCE [LARGE SCALE GENOMIC DNA]</scope>
    <source>
        <strain evidence="2">F 1598</strain>
    </source>
</reference>
<organism evidence="1 2">
    <name type="scientific">Piloderma croceum (strain F 1598)</name>
    <dbReference type="NCBI Taxonomy" id="765440"/>
    <lineage>
        <taxon>Eukaryota</taxon>
        <taxon>Fungi</taxon>
        <taxon>Dikarya</taxon>
        <taxon>Basidiomycota</taxon>
        <taxon>Agaricomycotina</taxon>
        <taxon>Agaricomycetes</taxon>
        <taxon>Agaricomycetidae</taxon>
        <taxon>Atheliales</taxon>
        <taxon>Atheliaceae</taxon>
        <taxon>Piloderma</taxon>
    </lineage>
</organism>
<dbReference type="AlphaFoldDB" id="A0A0C3F409"/>
<dbReference type="EMBL" id="KN833058">
    <property type="protein sequence ID" value="KIM74616.1"/>
    <property type="molecule type" value="Genomic_DNA"/>
</dbReference>
<name>A0A0C3F409_PILCF</name>
<reference evidence="1 2" key="1">
    <citation type="submission" date="2014-04" db="EMBL/GenBank/DDBJ databases">
        <authorList>
            <consortium name="DOE Joint Genome Institute"/>
            <person name="Kuo A."/>
            <person name="Tarkka M."/>
            <person name="Buscot F."/>
            <person name="Kohler A."/>
            <person name="Nagy L.G."/>
            <person name="Floudas D."/>
            <person name="Copeland A."/>
            <person name="Barry K.W."/>
            <person name="Cichocki N."/>
            <person name="Veneault-Fourrey C."/>
            <person name="LaButti K."/>
            <person name="Lindquist E.A."/>
            <person name="Lipzen A."/>
            <person name="Lundell T."/>
            <person name="Morin E."/>
            <person name="Murat C."/>
            <person name="Sun H."/>
            <person name="Tunlid A."/>
            <person name="Henrissat B."/>
            <person name="Grigoriev I.V."/>
            <person name="Hibbett D.S."/>
            <person name="Martin F."/>
            <person name="Nordberg H.P."/>
            <person name="Cantor M.N."/>
            <person name="Hua S.X."/>
        </authorList>
    </citation>
    <scope>NUCLEOTIDE SEQUENCE [LARGE SCALE GENOMIC DNA]</scope>
    <source>
        <strain evidence="1 2">F 1598</strain>
    </source>
</reference>
<protein>
    <submittedName>
        <fullName evidence="1">Uncharacterized protein</fullName>
    </submittedName>
</protein>
<dbReference type="Proteomes" id="UP000054166">
    <property type="component" value="Unassembled WGS sequence"/>
</dbReference>
<feature type="non-terminal residue" evidence="1">
    <location>
        <position position="1"/>
    </location>
</feature>
<dbReference type="HOGENOM" id="CLU_161516_0_0_1"/>
<accession>A0A0C3F409</accession>
<keyword evidence="2" id="KW-1185">Reference proteome</keyword>
<gene>
    <name evidence="1" type="ORF">PILCRDRAFT_79928</name>
</gene>
<dbReference type="InParanoid" id="A0A0C3F409"/>
<proteinExistence type="predicted"/>
<sequence>ISFDLPPPLLIFEINSNNITLSKTIGFEEEDGMMVLQLKGMIYHGGFHFTSCIVSSDGAFWFNDGMTTGRQCKKNGDLETMSS</sequence>
<dbReference type="OrthoDB" id="2629491at2759"/>
<evidence type="ECO:0000313" key="1">
    <source>
        <dbReference type="EMBL" id="KIM74616.1"/>
    </source>
</evidence>